<dbReference type="PROSITE" id="PS50110">
    <property type="entry name" value="RESPONSE_REGULATORY"/>
    <property type="match status" value="2"/>
</dbReference>
<dbReference type="PANTHER" id="PTHR45339">
    <property type="entry name" value="HYBRID SIGNAL TRANSDUCTION HISTIDINE KINASE J"/>
    <property type="match status" value="1"/>
</dbReference>
<name>A0A975BEZ2_9BACT</name>
<evidence type="ECO:0000256" key="5">
    <source>
        <dbReference type="ARBA" id="ARBA00022553"/>
    </source>
</evidence>
<evidence type="ECO:0000259" key="21">
    <source>
        <dbReference type="PROSITE" id="PS50110"/>
    </source>
</evidence>
<dbReference type="GO" id="GO:0005886">
    <property type="term" value="C:plasma membrane"/>
    <property type="evidence" value="ECO:0007669"/>
    <property type="project" value="UniProtKB-SubCell"/>
</dbReference>
<keyword evidence="25" id="KW-1185">Reference proteome</keyword>
<reference evidence="24" key="1">
    <citation type="journal article" date="2021" name="Microb. Physiol.">
        <title>Proteogenomic Insights into the Physiology of Marine, Sulfate-Reducing, Filamentous Desulfonema limicola and Desulfonema magnum.</title>
        <authorList>
            <person name="Schnaars V."/>
            <person name="Wohlbrand L."/>
            <person name="Scheve S."/>
            <person name="Hinrichs C."/>
            <person name="Reinhardt R."/>
            <person name="Rabus R."/>
        </authorList>
    </citation>
    <scope>NUCLEOTIDE SEQUENCE</scope>
    <source>
        <strain evidence="24">4be13</strain>
    </source>
</reference>
<dbReference type="Pfam" id="PF00672">
    <property type="entry name" value="HAMP"/>
    <property type="match status" value="1"/>
</dbReference>
<evidence type="ECO:0000256" key="12">
    <source>
        <dbReference type="ARBA" id="ARBA00023012"/>
    </source>
</evidence>
<feature type="modified residue" description="Phosphohistidine" evidence="16">
    <location>
        <position position="897"/>
    </location>
</feature>
<evidence type="ECO:0000256" key="3">
    <source>
        <dbReference type="ARBA" id="ARBA00012438"/>
    </source>
</evidence>
<dbReference type="InterPro" id="IPR005467">
    <property type="entry name" value="His_kinase_dom"/>
</dbReference>
<dbReference type="CDD" id="cd17546">
    <property type="entry name" value="REC_hyHK_CKI1_RcsC-like"/>
    <property type="match status" value="1"/>
</dbReference>
<dbReference type="InterPro" id="IPR033463">
    <property type="entry name" value="sCache_3"/>
</dbReference>
<comment type="catalytic activity">
    <reaction evidence="1">
        <text>ATP + protein L-histidine = ADP + protein N-phospho-L-histidine.</text>
        <dbReference type="EC" id="2.7.13.3"/>
    </reaction>
</comment>
<evidence type="ECO:0000256" key="17">
    <source>
        <dbReference type="PROSITE-ProRule" id="PRU00169"/>
    </source>
</evidence>
<keyword evidence="6" id="KW-0808">Transferase</keyword>
<evidence type="ECO:0000256" key="16">
    <source>
        <dbReference type="PROSITE-ProRule" id="PRU00110"/>
    </source>
</evidence>
<feature type="modified residue" description="4-aspartylphosphate" evidence="17">
    <location>
        <position position="733"/>
    </location>
</feature>
<dbReference type="AlphaFoldDB" id="A0A975BEZ2"/>
<accession>A0A975BEZ2</accession>
<dbReference type="PROSITE" id="PS50894">
    <property type="entry name" value="HPT"/>
    <property type="match status" value="1"/>
</dbReference>
<dbReference type="InterPro" id="IPR003594">
    <property type="entry name" value="HATPase_dom"/>
</dbReference>
<feature type="domain" description="HAMP" evidence="22">
    <location>
        <begin position="169"/>
        <end position="221"/>
    </location>
</feature>
<dbReference type="InterPro" id="IPR008207">
    <property type="entry name" value="Sig_transdc_His_kin_Hpt_dom"/>
</dbReference>
<dbReference type="Pfam" id="PF17203">
    <property type="entry name" value="sCache_3_2"/>
    <property type="match status" value="1"/>
</dbReference>
<evidence type="ECO:0000256" key="11">
    <source>
        <dbReference type="ARBA" id="ARBA00022989"/>
    </source>
</evidence>
<dbReference type="Pfam" id="PF00072">
    <property type="entry name" value="Response_reg"/>
    <property type="match status" value="2"/>
</dbReference>
<feature type="domain" description="HPt" evidence="23">
    <location>
        <begin position="858"/>
        <end position="951"/>
    </location>
</feature>
<dbReference type="Gene3D" id="1.10.287.130">
    <property type="match status" value="1"/>
</dbReference>
<dbReference type="GO" id="GO:0005524">
    <property type="term" value="F:ATP binding"/>
    <property type="evidence" value="ECO:0007669"/>
    <property type="project" value="UniProtKB-KW"/>
</dbReference>
<dbReference type="CDD" id="cd00088">
    <property type="entry name" value="HPT"/>
    <property type="match status" value="1"/>
</dbReference>
<evidence type="ECO:0000256" key="15">
    <source>
        <dbReference type="ARBA" id="ARBA00068150"/>
    </source>
</evidence>
<evidence type="ECO:0000256" key="6">
    <source>
        <dbReference type="ARBA" id="ARBA00022679"/>
    </source>
</evidence>
<evidence type="ECO:0000256" key="19">
    <source>
        <dbReference type="SAM" id="Phobius"/>
    </source>
</evidence>
<dbReference type="PRINTS" id="PR00344">
    <property type="entry name" value="BCTRLSENSOR"/>
</dbReference>
<organism evidence="24 25">
    <name type="scientific">Desulfonema magnum</name>
    <dbReference type="NCBI Taxonomy" id="45655"/>
    <lineage>
        <taxon>Bacteria</taxon>
        <taxon>Pseudomonadati</taxon>
        <taxon>Thermodesulfobacteriota</taxon>
        <taxon>Desulfobacteria</taxon>
        <taxon>Desulfobacterales</taxon>
        <taxon>Desulfococcaceae</taxon>
        <taxon>Desulfonema</taxon>
    </lineage>
</organism>
<evidence type="ECO:0000313" key="25">
    <source>
        <dbReference type="Proteomes" id="UP000663722"/>
    </source>
</evidence>
<dbReference type="SMART" id="SM00448">
    <property type="entry name" value="REC"/>
    <property type="match status" value="2"/>
</dbReference>
<evidence type="ECO:0000259" key="22">
    <source>
        <dbReference type="PROSITE" id="PS50885"/>
    </source>
</evidence>
<dbReference type="PANTHER" id="PTHR45339:SF5">
    <property type="entry name" value="HISTIDINE KINASE"/>
    <property type="match status" value="1"/>
</dbReference>
<evidence type="ECO:0000259" key="20">
    <source>
        <dbReference type="PROSITE" id="PS50109"/>
    </source>
</evidence>
<proteinExistence type="predicted"/>
<dbReference type="InterPro" id="IPR001789">
    <property type="entry name" value="Sig_transdc_resp-reg_receiver"/>
</dbReference>
<evidence type="ECO:0000256" key="10">
    <source>
        <dbReference type="ARBA" id="ARBA00022840"/>
    </source>
</evidence>
<dbReference type="GO" id="GO:0000155">
    <property type="term" value="F:phosphorelay sensor kinase activity"/>
    <property type="evidence" value="ECO:0007669"/>
    <property type="project" value="InterPro"/>
</dbReference>
<feature type="transmembrane region" description="Helical" evidence="19">
    <location>
        <begin position="147"/>
        <end position="167"/>
    </location>
</feature>
<dbReference type="EMBL" id="CP061800">
    <property type="protein sequence ID" value="QTA84292.1"/>
    <property type="molecule type" value="Genomic_DNA"/>
</dbReference>
<dbReference type="PROSITE" id="PS50885">
    <property type="entry name" value="HAMP"/>
    <property type="match status" value="1"/>
</dbReference>
<evidence type="ECO:0000256" key="14">
    <source>
        <dbReference type="ARBA" id="ARBA00064003"/>
    </source>
</evidence>
<dbReference type="PROSITE" id="PS50109">
    <property type="entry name" value="HIS_KIN"/>
    <property type="match status" value="1"/>
</dbReference>
<dbReference type="SUPFAM" id="SSF55874">
    <property type="entry name" value="ATPase domain of HSP90 chaperone/DNA topoisomerase II/histidine kinase"/>
    <property type="match status" value="1"/>
</dbReference>
<keyword evidence="9 24" id="KW-0418">Kinase</keyword>
<keyword evidence="7 19" id="KW-0812">Transmembrane</keyword>
<dbReference type="FunFam" id="1.10.287.130:FF:000002">
    <property type="entry name" value="Two-component osmosensing histidine kinase"/>
    <property type="match status" value="1"/>
</dbReference>
<dbReference type="CDD" id="cd00082">
    <property type="entry name" value="HisKA"/>
    <property type="match status" value="1"/>
</dbReference>
<evidence type="ECO:0000256" key="1">
    <source>
        <dbReference type="ARBA" id="ARBA00000085"/>
    </source>
</evidence>
<dbReference type="InterPro" id="IPR003661">
    <property type="entry name" value="HisK_dim/P_dom"/>
</dbReference>
<dbReference type="Gene3D" id="6.10.340.10">
    <property type="match status" value="1"/>
</dbReference>
<evidence type="ECO:0000256" key="2">
    <source>
        <dbReference type="ARBA" id="ARBA00004651"/>
    </source>
</evidence>
<dbReference type="CDD" id="cd06225">
    <property type="entry name" value="HAMP"/>
    <property type="match status" value="1"/>
</dbReference>
<dbReference type="FunFam" id="3.30.565.10:FF:000010">
    <property type="entry name" value="Sensor histidine kinase RcsC"/>
    <property type="match status" value="1"/>
</dbReference>
<dbReference type="Gene3D" id="1.20.120.160">
    <property type="entry name" value="HPT domain"/>
    <property type="match status" value="1"/>
</dbReference>
<evidence type="ECO:0000256" key="13">
    <source>
        <dbReference type="ARBA" id="ARBA00023136"/>
    </source>
</evidence>
<dbReference type="KEGG" id="dmm:dnm_002860"/>
<gene>
    <name evidence="24" type="ORF">dnm_002860</name>
</gene>
<dbReference type="EC" id="2.7.13.3" evidence="3"/>
<dbReference type="CDD" id="cd16922">
    <property type="entry name" value="HATPase_EvgS-ArcB-TorS-like"/>
    <property type="match status" value="1"/>
</dbReference>
<dbReference type="Pfam" id="PF00512">
    <property type="entry name" value="HisKA"/>
    <property type="match status" value="1"/>
</dbReference>
<dbReference type="InterPro" id="IPR036641">
    <property type="entry name" value="HPT_dom_sf"/>
</dbReference>
<evidence type="ECO:0000256" key="7">
    <source>
        <dbReference type="ARBA" id="ARBA00022692"/>
    </source>
</evidence>
<keyword evidence="10" id="KW-0067">ATP-binding</keyword>
<dbReference type="Pfam" id="PF01627">
    <property type="entry name" value="Hpt"/>
    <property type="match status" value="1"/>
</dbReference>
<dbReference type="SUPFAM" id="SSF52172">
    <property type="entry name" value="CheY-like"/>
    <property type="match status" value="2"/>
</dbReference>
<keyword evidence="11 19" id="KW-1133">Transmembrane helix</keyword>
<dbReference type="SUPFAM" id="SSF47226">
    <property type="entry name" value="Histidine-containing phosphotransfer domain, HPT domain"/>
    <property type="match status" value="1"/>
</dbReference>
<dbReference type="SMART" id="SM00387">
    <property type="entry name" value="HATPase_c"/>
    <property type="match status" value="1"/>
</dbReference>
<dbReference type="Proteomes" id="UP000663722">
    <property type="component" value="Chromosome"/>
</dbReference>
<dbReference type="InterPro" id="IPR036890">
    <property type="entry name" value="HATPase_C_sf"/>
</dbReference>
<feature type="coiled-coil region" evidence="18">
    <location>
        <begin position="213"/>
        <end position="299"/>
    </location>
</feature>
<evidence type="ECO:0000313" key="24">
    <source>
        <dbReference type="EMBL" id="QTA84292.1"/>
    </source>
</evidence>
<feature type="domain" description="Response regulatory" evidence="21">
    <location>
        <begin position="684"/>
        <end position="813"/>
    </location>
</feature>
<keyword evidence="8" id="KW-0547">Nucleotide-binding</keyword>
<dbReference type="InterPro" id="IPR003660">
    <property type="entry name" value="HAMP_dom"/>
</dbReference>
<comment type="caution">
    <text evidence="17">Lacks conserved residue(s) required for the propagation of feature annotation.</text>
</comment>
<protein>
    <recommendedName>
        <fullName evidence="15">Sensory/regulatory protein RpfC</fullName>
        <ecNumber evidence="3">2.7.13.3</ecNumber>
    </recommendedName>
</protein>
<sequence>MSAIIFLVENQMRESVMDEFLKRGFFIARNLSAINTNYVVSYDYVKIRQSVEKIAHQSGLIYVAILLFNGDVAAYSGPRPMKEEVFSDMMIKWALRNDNESVRYRRLSDDEICDITLPILIHEERWGNVCIGLSIADMNAAILETRVRLFILGGAALLLGCIGSLFLTSRITRPVNTLVRSVEAISNREYENPIHISTRDEIGYLGTRFLSMQEMLKEHILELKSSNEKLQHEIVERKRAEEKLEAYRGYLEELVEKRTGKLRIINEQLKIEVRERERAEKASKKAMEIAERANQAKSKFLASMSHEIRTPMNGVLGMAELLLRTELNDLQRQQVEMISKSGQILLEIINDILDLSKIEAGKLELEVAGFNLCQTVEDVTRLLAERAHSKDLEMACLIHSNVPADVCGDSVRLRQILTNLMGNAIKFTKEGEIQVSVLKNKDAGDRVLLKFEVSDTGIGLTRESQKSIFEPFSQADTSTTRKYGGTGLGLTICKQLVEKMGGQLGVRSELGKGSTFWFTAYLKKQTITDKIETFPRFNLNGLSILIIDGSDTRRNILCHYLTSWKGKTVQTEKGDAAIEMLRHAVAEGKPYDVVILKRSLPGMDGLTLVRTVKSDPVIAKTRVILLISGKSYGDLEEIRQAGVSACLDIPICQSPLYSCLNTLTDSPGRPEDAEEEQMEKFHISVLLAEDNLVNQEVSKAFLETFGCDVDVANNGKEAVHAFVSGKYDLIFMDCRMPEMDGYEATRIIREKEKRIMSETEISDAMRSLHIPIIALTAHAIDSFRQRCLDAGMDDYLSKPFTRNQIGEVLKRWLSETESVREQQPLSPNQVSVEESPRLSCPVDSDILDEIRFIEKQGSPNFMRQIIGTYLRDSAKLLQAIREAVSQNDSDAIREIAHSFKSASGNMGATGLASLCKEMEDMGRANMTEAAGELLPKIEAEYERVRKALIAESENS</sequence>
<evidence type="ECO:0000256" key="9">
    <source>
        <dbReference type="ARBA" id="ARBA00022777"/>
    </source>
</evidence>
<keyword evidence="13 19" id="KW-0472">Membrane</keyword>
<comment type="subunit">
    <text evidence="14">At low DSF concentrations, interacts with RpfF.</text>
</comment>
<evidence type="ECO:0000259" key="23">
    <source>
        <dbReference type="PROSITE" id="PS50894"/>
    </source>
</evidence>
<evidence type="ECO:0000256" key="18">
    <source>
        <dbReference type="SAM" id="Coils"/>
    </source>
</evidence>
<dbReference type="SUPFAM" id="SSF158472">
    <property type="entry name" value="HAMP domain-like"/>
    <property type="match status" value="1"/>
</dbReference>
<keyword evidence="12" id="KW-0902">Two-component regulatory system</keyword>
<evidence type="ECO:0000256" key="4">
    <source>
        <dbReference type="ARBA" id="ARBA00022475"/>
    </source>
</evidence>
<evidence type="ECO:0000256" key="8">
    <source>
        <dbReference type="ARBA" id="ARBA00022741"/>
    </source>
</evidence>
<dbReference type="InterPro" id="IPR036097">
    <property type="entry name" value="HisK_dim/P_sf"/>
</dbReference>
<dbReference type="SMART" id="SM00388">
    <property type="entry name" value="HisKA"/>
    <property type="match status" value="1"/>
</dbReference>
<feature type="domain" description="Response regulatory" evidence="21">
    <location>
        <begin position="543"/>
        <end position="664"/>
    </location>
</feature>
<dbReference type="SMART" id="SM00304">
    <property type="entry name" value="HAMP"/>
    <property type="match status" value="1"/>
</dbReference>
<keyword evidence="4" id="KW-1003">Cell membrane</keyword>
<dbReference type="SUPFAM" id="SSF47384">
    <property type="entry name" value="Homodimeric domain of signal transducing histidine kinase"/>
    <property type="match status" value="1"/>
</dbReference>
<feature type="domain" description="Histidine kinase" evidence="20">
    <location>
        <begin position="303"/>
        <end position="524"/>
    </location>
</feature>
<dbReference type="Gene3D" id="3.40.50.2300">
    <property type="match status" value="2"/>
</dbReference>
<dbReference type="Pfam" id="PF02518">
    <property type="entry name" value="HATPase_c"/>
    <property type="match status" value="1"/>
</dbReference>
<dbReference type="InterPro" id="IPR004358">
    <property type="entry name" value="Sig_transdc_His_kin-like_C"/>
</dbReference>
<comment type="subcellular location">
    <subcellularLocation>
        <location evidence="2">Cell membrane</location>
        <topology evidence="2">Multi-pass membrane protein</topology>
    </subcellularLocation>
</comment>
<keyword evidence="18" id="KW-0175">Coiled coil</keyword>
<dbReference type="SMART" id="SM00073">
    <property type="entry name" value="HPT"/>
    <property type="match status" value="1"/>
</dbReference>
<dbReference type="Gene3D" id="3.30.565.10">
    <property type="entry name" value="Histidine kinase-like ATPase, C-terminal domain"/>
    <property type="match status" value="1"/>
</dbReference>
<keyword evidence="5 17" id="KW-0597">Phosphoprotein</keyword>
<dbReference type="InterPro" id="IPR011006">
    <property type="entry name" value="CheY-like_superfamily"/>
</dbReference>